<dbReference type="InterPro" id="IPR036397">
    <property type="entry name" value="RNaseH_sf"/>
</dbReference>
<dbReference type="Pfam" id="PF00929">
    <property type="entry name" value="RNase_T"/>
    <property type="match status" value="1"/>
</dbReference>
<proteinExistence type="predicted"/>
<dbReference type="AlphaFoldDB" id="K2K3A1"/>
<feature type="domain" description="Exonuclease" evidence="4">
    <location>
        <begin position="30"/>
        <end position="232"/>
    </location>
</feature>
<dbReference type="CDD" id="cd06127">
    <property type="entry name" value="DEDDh"/>
    <property type="match status" value="1"/>
</dbReference>
<dbReference type="GO" id="GO:0003676">
    <property type="term" value="F:nucleic acid binding"/>
    <property type="evidence" value="ECO:0007669"/>
    <property type="project" value="InterPro"/>
</dbReference>
<evidence type="ECO:0000256" key="1">
    <source>
        <dbReference type="ARBA" id="ARBA00022722"/>
    </source>
</evidence>
<organism evidence="5 6">
    <name type="scientific">Idiomarina xiamenensis 10-D-4</name>
    <dbReference type="NCBI Taxonomy" id="740709"/>
    <lineage>
        <taxon>Bacteria</taxon>
        <taxon>Pseudomonadati</taxon>
        <taxon>Pseudomonadota</taxon>
        <taxon>Gammaproteobacteria</taxon>
        <taxon>Alteromonadales</taxon>
        <taxon>Idiomarinaceae</taxon>
        <taxon>Idiomarina</taxon>
    </lineage>
</organism>
<dbReference type="InterPro" id="IPR012337">
    <property type="entry name" value="RNaseH-like_sf"/>
</dbReference>
<evidence type="ECO:0000256" key="3">
    <source>
        <dbReference type="ARBA" id="ARBA00022839"/>
    </source>
</evidence>
<dbReference type="PANTHER" id="PTHR30231:SF4">
    <property type="entry name" value="PROTEIN NEN2"/>
    <property type="match status" value="1"/>
</dbReference>
<dbReference type="Proteomes" id="UP000014115">
    <property type="component" value="Unassembled WGS sequence"/>
</dbReference>
<dbReference type="PANTHER" id="PTHR30231">
    <property type="entry name" value="DNA POLYMERASE III SUBUNIT EPSILON"/>
    <property type="match status" value="1"/>
</dbReference>
<gene>
    <name evidence="5" type="ORF">A10D4_09959</name>
</gene>
<evidence type="ECO:0000313" key="5">
    <source>
        <dbReference type="EMBL" id="EKE82093.1"/>
    </source>
</evidence>
<keyword evidence="2" id="KW-0378">Hydrolase</keyword>
<dbReference type="STRING" id="740709.A10D4_09959"/>
<dbReference type="GO" id="GO:0008408">
    <property type="term" value="F:3'-5' exonuclease activity"/>
    <property type="evidence" value="ECO:0007669"/>
    <property type="project" value="TreeGrafter"/>
</dbReference>
<reference evidence="5 6" key="1">
    <citation type="journal article" date="2012" name="J. Bacteriol.">
        <title>Genome Sequence of Idiomarina xiamenensis Type Strain 10-D-4.</title>
        <authorList>
            <person name="Lai Q."/>
            <person name="Wang L."/>
            <person name="Wang W."/>
            <person name="Shao Z."/>
        </authorList>
    </citation>
    <scope>NUCLEOTIDE SEQUENCE [LARGE SCALE GENOMIC DNA]</scope>
    <source>
        <strain evidence="5 6">10-D-4</strain>
    </source>
</reference>
<name>K2K3A1_9GAMM</name>
<dbReference type="InterPro" id="IPR013520">
    <property type="entry name" value="Ribonucl_H"/>
</dbReference>
<dbReference type="GO" id="GO:0006259">
    <property type="term" value="P:DNA metabolic process"/>
    <property type="evidence" value="ECO:0007669"/>
    <property type="project" value="UniProtKB-ARBA"/>
</dbReference>
<dbReference type="PATRIC" id="fig|740709.3.peg.2014"/>
<sequence length="246" mass="27973">MAERINRFMQRFANWLEQRASLAQPWQCCRFVALDLETTGLQVKQHEVLAVAWVNIQPPIMDYGSAQYHLFNQVLVNHTVVDKTVTAPDNSTAAGQSLANDGQTGLGQSPVIHGLTQADFMQSSDPIQTLRMLSRALNDAILVCHNAQLDWRFLQQLSRRYQVKLKPLAIFDTLNFEARRLRQQQQVLTRDSLTLAACRAHYHLPRYTGHHALTDAIACGELLLAQAYAYSRQQRVSARELLKHAR</sequence>
<accession>K2K3A1</accession>
<dbReference type="RefSeq" id="WP_008489295.1">
    <property type="nucleotide sequence ID" value="NZ_AMRG01000012.1"/>
</dbReference>
<evidence type="ECO:0000313" key="6">
    <source>
        <dbReference type="Proteomes" id="UP000014115"/>
    </source>
</evidence>
<dbReference type="SMART" id="SM00479">
    <property type="entry name" value="EXOIII"/>
    <property type="match status" value="1"/>
</dbReference>
<keyword evidence="1" id="KW-0540">Nuclease</keyword>
<dbReference type="EMBL" id="AMRG01000012">
    <property type="protein sequence ID" value="EKE82093.1"/>
    <property type="molecule type" value="Genomic_DNA"/>
</dbReference>
<protein>
    <submittedName>
        <fullName evidence="5">3'-5' exonuclease</fullName>
    </submittedName>
</protein>
<dbReference type="eggNOG" id="COG0847">
    <property type="taxonomic scope" value="Bacteria"/>
</dbReference>
<evidence type="ECO:0000259" key="4">
    <source>
        <dbReference type="SMART" id="SM00479"/>
    </source>
</evidence>
<keyword evidence="3 5" id="KW-0269">Exonuclease</keyword>
<dbReference type="Gene3D" id="3.30.420.10">
    <property type="entry name" value="Ribonuclease H-like superfamily/Ribonuclease H"/>
    <property type="match status" value="1"/>
</dbReference>
<dbReference type="SUPFAM" id="SSF53098">
    <property type="entry name" value="Ribonuclease H-like"/>
    <property type="match status" value="1"/>
</dbReference>
<dbReference type="GO" id="GO:0005829">
    <property type="term" value="C:cytosol"/>
    <property type="evidence" value="ECO:0007669"/>
    <property type="project" value="TreeGrafter"/>
</dbReference>
<evidence type="ECO:0000256" key="2">
    <source>
        <dbReference type="ARBA" id="ARBA00022801"/>
    </source>
</evidence>
<keyword evidence="6" id="KW-1185">Reference proteome</keyword>
<comment type="caution">
    <text evidence="5">The sequence shown here is derived from an EMBL/GenBank/DDBJ whole genome shotgun (WGS) entry which is preliminary data.</text>
</comment>